<dbReference type="AlphaFoldDB" id="A0A6J7R1U2"/>
<feature type="compositionally biased region" description="Low complexity" evidence="1">
    <location>
        <begin position="113"/>
        <end position="124"/>
    </location>
</feature>
<name>A0A6J7R1U2_9ZZZZ</name>
<gene>
    <name evidence="2" type="ORF">UFOPK4098_00981</name>
</gene>
<protein>
    <submittedName>
        <fullName evidence="2">Unannotated protein</fullName>
    </submittedName>
</protein>
<accession>A0A6J7R1U2</accession>
<proteinExistence type="predicted"/>
<organism evidence="2">
    <name type="scientific">freshwater metagenome</name>
    <dbReference type="NCBI Taxonomy" id="449393"/>
    <lineage>
        <taxon>unclassified sequences</taxon>
        <taxon>metagenomes</taxon>
        <taxon>ecological metagenomes</taxon>
    </lineage>
</organism>
<evidence type="ECO:0000313" key="2">
    <source>
        <dbReference type="EMBL" id="CAB5023211.1"/>
    </source>
</evidence>
<dbReference type="EMBL" id="CAFBPN010000050">
    <property type="protein sequence ID" value="CAB5023211.1"/>
    <property type="molecule type" value="Genomic_DNA"/>
</dbReference>
<feature type="compositionally biased region" description="Polar residues" evidence="1">
    <location>
        <begin position="95"/>
        <end position="111"/>
    </location>
</feature>
<evidence type="ECO:0000256" key="1">
    <source>
        <dbReference type="SAM" id="MobiDB-lite"/>
    </source>
</evidence>
<sequence length="206" mass="21710">MNTTEAVKRLGNPRYSGWFGYGAVSSKEVLAKDSATIPSQEVVVQTIRLTKVSASLTPVIASDKTLWLLPSYEYLTSDGYTVSTLALDDKYIDQTPTSTVPDNDVNVTTPDAGSGSSGSSTGGTPAVDGGVVEPAPAPQTILPTEKDAKALVGLNEDEAVKIIEGNGWTYRIGSRDGEQFMLTEDYSASRLTLGIEKSIVVSATIG</sequence>
<reference evidence="2" key="1">
    <citation type="submission" date="2020-05" db="EMBL/GenBank/DDBJ databases">
        <authorList>
            <person name="Chiriac C."/>
            <person name="Salcher M."/>
            <person name="Ghai R."/>
            <person name="Kavagutti S V."/>
        </authorList>
    </citation>
    <scope>NUCLEOTIDE SEQUENCE</scope>
</reference>
<feature type="region of interest" description="Disordered" evidence="1">
    <location>
        <begin position="95"/>
        <end position="129"/>
    </location>
</feature>